<feature type="domain" description="Glycosyltransferase 2-like" evidence="1">
    <location>
        <begin position="7"/>
        <end position="129"/>
    </location>
</feature>
<dbReference type="HOGENOM" id="CLU_033536_7_4_7"/>
<dbReference type="EMBL" id="CP003221">
    <property type="protein sequence ID" value="EGJ49654.1"/>
    <property type="molecule type" value="Genomic_DNA"/>
</dbReference>
<dbReference type="PANTHER" id="PTHR48090:SF7">
    <property type="entry name" value="RFBJ PROTEIN"/>
    <property type="match status" value="1"/>
</dbReference>
<keyword evidence="3" id="KW-1185">Reference proteome</keyword>
<dbReference type="eggNOG" id="COG0463">
    <property type="taxonomic scope" value="Bacteria"/>
</dbReference>
<evidence type="ECO:0000313" key="2">
    <source>
        <dbReference type="EMBL" id="EGJ49654.1"/>
    </source>
</evidence>
<dbReference type="AlphaFoldDB" id="F3YZ09"/>
<accession>F3YZ09</accession>
<dbReference type="Proteomes" id="UP000007844">
    <property type="component" value="Chromosome"/>
</dbReference>
<dbReference type="KEGG" id="daf:Desaf_1315"/>
<dbReference type="SUPFAM" id="SSF53448">
    <property type="entry name" value="Nucleotide-diphospho-sugar transferases"/>
    <property type="match status" value="1"/>
</dbReference>
<organism evidence="2 3">
    <name type="scientific">Desulfocurvibacter africanus subsp. africanus str. Walvis Bay</name>
    <dbReference type="NCBI Taxonomy" id="690850"/>
    <lineage>
        <taxon>Bacteria</taxon>
        <taxon>Pseudomonadati</taxon>
        <taxon>Thermodesulfobacteriota</taxon>
        <taxon>Desulfovibrionia</taxon>
        <taxon>Desulfovibrionales</taxon>
        <taxon>Desulfovibrionaceae</taxon>
        <taxon>Desulfocurvibacter</taxon>
    </lineage>
</organism>
<dbReference type="InterPro" id="IPR050256">
    <property type="entry name" value="Glycosyltransferase_2"/>
</dbReference>
<gene>
    <name evidence="2" type="ORF">Desaf_1315</name>
</gene>
<dbReference type="PANTHER" id="PTHR48090">
    <property type="entry name" value="UNDECAPRENYL-PHOSPHATE 4-DEOXY-4-FORMAMIDO-L-ARABINOSE TRANSFERASE-RELATED"/>
    <property type="match status" value="1"/>
</dbReference>
<dbReference type="CDD" id="cd04179">
    <property type="entry name" value="DPM_DPG-synthase_like"/>
    <property type="match status" value="1"/>
</dbReference>
<keyword evidence="2" id="KW-0808">Transferase</keyword>
<dbReference type="GO" id="GO:0016740">
    <property type="term" value="F:transferase activity"/>
    <property type="evidence" value="ECO:0007669"/>
    <property type="project" value="UniProtKB-KW"/>
</dbReference>
<proteinExistence type="predicted"/>
<dbReference type="STRING" id="690850.Desaf_1315"/>
<dbReference type="Gene3D" id="3.90.550.10">
    <property type="entry name" value="Spore Coat Polysaccharide Biosynthesis Protein SpsA, Chain A"/>
    <property type="match status" value="1"/>
</dbReference>
<evidence type="ECO:0000259" key="1">
    <source>
        <dbReference type="Pfam" id="PF00535"/>
    </source>
</evidence>
<evidence type="ECO:0000313" key="3">
    <source>
        <dbReference type="Proteomes" id="UP000007844"/>
    </source>
</evidence>
<name>F3YZ09_DESAF</name>
<dbReference type="InterPro" id="IPR029044">
    <property type="entry name" value="Nucleotide-diphossugar_trans"/>
</dbReference>
<dbReference type="Pfam" id="PF00535">
    <property type="entry name" value="Glycos_transf_2"/>
    <property type="match status" value="1"/>
</dbReference>
<protein>
    <submittedName>
        <fullName evidence="2">Glycosyl transferase family 2</fullName>
    </submittedName>
</protein>
<dbReference type="InterPro" id="IPR001173">
    <property type="entry name" value="Glyco_trans_2-like"/>
</dbReference>
<sequence length="236" mass="25098">MTPETLVIIPAKNEQDSVHLVAGAVVSDLGLPVVVVDDASNDETADAARRAGATVLSLRLGLGAWGAMQAGIRYALSRGYRRCVTMDADGQHPVQSLPVVLEPVLRGRADAAIGSCTSRGSPLRQVAWGLFRGIGGLGVGDLTSGFRAYNRRAMELLAGPRATLLDYQDLGVLFLLRGSGLRIVETPIAMACRLSGHSRIFNTWPSVGKYMLHSSILAMSKSVRGSRQTDKAGEDQ</sequence>
<reference evidence="2 3" key="1">
    <citation type="journal article" date="2011" name="J. Bacteriol.">
        <title>Genome sequence of the mercury-methylating and pleomorphic Desulfovibrio africanus Strain Walvis Bay.</title>
        <authorList>
            <person name="Brown S.D."/>
            <person name="Wall J.D."/>
            <person name="Kucken A.M."/>
            <person name="Gilmour C.C."/>
            <person name="Podar M."/>
            <person name="Brandt C.C."/>
            <person name="Teshima H."/>
            <person name="Detter J.C."/>
            <person name="Han C.S."/>
            <person name="Land M.L."/>
            <person name="Lucas S."/>
            <person name="Han J."/>
            <person name="Pennacchio L."/>
            <person name="Nolan M."/>
            <person name="Pitluck S."/>
            <person name="Woyke T."/>
            <person name="Goodwin L."/>
            <person name="Palumbo A.V."/>
            <person name="Elias D.A."/>
        </authorList>
    </citation>
    <scope>NUCLEOTIDE SEQUENCE [LARGE SCALE GENOMIC DNA]</scope>
    <source>
        <strain evidence="2 3">Walvis Bay</strain>
    </source>
</reference>
<dbReference type="RefSeq" id="WP_014259448.1">
    <property type="nucleotide sequence ID" value="NC_016629.1"/>
</dbReference>